<dbReference type="InterPro" id="IPR030382">
    <property type="entry name" value="MeTrfase_TRM5/TYW2"/>
</dbReference>
<comment type="catalytic activity">
    <reaction evidence="16 17">
        <text>guanosine(37) in tRNA + S-adenosyl-L-methionine = N(1)-methylguanosine(37) in tRNA + S-adenosyl-L-homocysteine + H(+)</text>
        <dbReference type="Rhea" id="RHEA:36899"/>
        <dbReference type="Rhea" id="RHEA-COMP:10145"/>
        <dbReference type="Rhea" id="RHEA-COMP:10147"/>
        <dbReference type="ChEBI" id="CHEBI:15378"/>
        <dbReference type="ChEBI" id="CHEBI:57856"/>
        <dbReference type="ChEBI" id="CHEBI:59789"/>
        <dbReference type="ChEBI" id="CHEBI:73542"/>
        <dbReference type="ChEBI" id="CHEBI:74269"/>
        <dbReference type="EC" id="2.1.1.228"/>
    </reaction>
</comment>
<dbReference type="InterPro" id="IPR056743">
    <property type="entry name" value="TRM5-TYW2-like_MTfase"/>
</dbReference>
<comment type="similarity">
    <text evidence="3">Belongs to the class I-like SAM-binding methyltransferase superfamily. TRM5/TYW2 family.</text>
</comment>
<keyword evidence="4" id="KW-0813">Transport</keyword>
<dbReference type="InterPro" id="IPR007233">
    <property type="entry name" value="TRAPPC"/>
</dbReference>
<dbReference type="PROSITE" id="PS51684">
    <property type="entry name" value="SAM_MT_TRM5_TYW2"/>
    <property type="match status" value="1"/>
</dbReference>
<keyword evidence="12" id="KW-0333">Golgi apparatus</keyword>
<dbReference type="InParanoid" id="L0P7Q3"/>
<evidence type="ECO:0000256" key="2">
    <source>
        <dbReference type="ARBA" id="ARBA00004555"/>
    </source>
</evidence>
<evidence type="ECO:0000313" key="20">
    <source>
        <dbReference type="Proteomes" id="UP000010422"/>
    </source>
</evidence>
<dbReference type="STRING" id="1209962.L0P7Q3"/>
<evidence type="ECO:0000256" key="5">
    <source>
        <dbReference type="ARBA" id="ARBA00022490"/>
    </source>
</evidence>
<dbReference type="GO" id="GO:0005759">
    <property type="term" value="C:mitochondrial matrix"/>
    <property type="evidence" value="ECO:0007669"/>
    <property type="project" value="UniProtKB-SubCell"/>
</dbReference>
<dbReference type="SMART" id="SM01399">
    <property type="entry name" value="Sybindin"/>
    <property type="match status" value="1"/>
</dbReference>
<evidence type="ECO:0000256" key="10">
    <source>
        <dbReference type="ARBA" id="ARBA00022824"/>
    </source>
</evidence>
<dbReference type="VEuPathDB" id="FungiDB:PNEJI1_003193"/>
<dbReference type="Proteomes" id="UP000010422">
    <property type="component" value="Unassembled WGS sequence"/>
</dbReference>
<dbReference type="SUPFAM" id="SSF64356">
    <property type="entry name" value="SNARE-like"/>
    <property type="match status" value="1"/>
</dbReference>
<evidence type="ECO:0000256" key="16">
    <source>
        <dbReference type="ARBA" id="ARBA00047783"/>
    </source>
</evidence>
<evidence type="ECO:0000256" key="13">
    <source>
        <dbReference type="ARBA" id="ARBA00023128"/>
    </source>
</evidence>
<feature type="domain" description="SAM-dependent methyltransferase TRM5/TYW2-type" evidence="18">
    <location>
        <begin position="270"/>
        <end position="565"/>
    </location>
</feature>
<dbReference type="CDD" id="cd14856">
    <property type="entry name" value="TRAPPC4_synbindin"/>
    <property type="match status" value="1"/>
</dbReference>
<sequence>MIFSLYIINKAGGLIYQKDFNEGLLRLDSNEYLVLAGIFHGIHAITSKISPLAGLGGLEVLETDTFYLQCFQTLTGIKFLLITEPHQPNVDTLMRKVYELYADFVMKNPFYQVEMPIRCDLFDINKTIEYIILLKLIMEDKNQNDLLKPPVKRSMEVLDKHFFKKSVLLSAAIVPLSLIASFRKICSADVLKNNISIVPMDSLFKKVLLKPRISPYDLSKLTKRSSEFIKEHKISIIPYVLELNYDFWNSDDILSAILPENLLESIPCSFAQVGHIAHMNIREEYLPYKKIIGEVILSKNKGIRTVVNKVDIIDTTFRNFKMEVLAGENDFFVEHSESNCRFKFDFSKVYWNSRLNDERHRLIQLFQKGDAICDVFAGVGPFSIPAGKKRVIVFSNDLNPDSYKSMKENISLNKVDLFVKAYCKDGRQFIRDSVHELIEFSKQKTINVPNGKKTKSQESFPKFENILIPQVFKHFIMNLPETSIDFLDAFKGIYSGYKHLFLSTKNSLPTIHVYCFSKLSPPDDLIPRLSTSLGINLLKNNVNIHYVRKVSPNKSMYCCSFKFPEEIAFKSI</sequence>
<evidence type="ECO:0000256" key="6">
    <source>
        <dbReference type="ARBA" id="ARBA00022603"/>
    </source>
</evidence>
<keyword evidence="14 17" id="KW-0539">Nucleus</keyword>
<dbReference type="GO" id="GO:0005634">
    <property type="term" value="C:nucleus"/>
    <property type="evidence" value="ECO:0007669"/>
    <property type="project" value="UniProtKB-SubCell"/>
</dbReference>
<feature type="binding site" evidence="17">
    <location>
        <position position="478"/>
    </location>
    <ligand>
        <name>S-adenosyl-L-methionine</name>
        <dbReference type="ChEBI" id="CHEBI:59789"/>
    </ligand>
</feature>
<dbReference type="Pfam" id="PF04099">
    <property type="entry name" value="Sybindin"/>
    <property type="match status" value="1"/>
</dbReference>
<keyword evidence="10" id="KW-0256">Endoplasmic reticulum</keyword>
<dbReference type="FunCoup" id="L0P7Q3">
    <property type="interactions" value="280"/>
</dbReference>
<comment type="subunit">
    <text evidence="17">Monomer.</text>
</comment>
<evidence type="ECO:0000256" key="3">
    <source>
        <dbReference type="ARBA" id="ARBA00009775"/>
    </source>
</evidence>
<feature type="binding site" evidence="17">
    <location>
        <begin position="397"/>
        <end position="398"/>
    </location>
    <ligand>
        <name>S-adenosyl-L-methionine</name>
        <dbReference type="ChEBI" id="CHEBI:59789"/>
    </ligand>
</feature>
<keyword evidence="5 17" id="KW-0963">Cytoplasm</keyword>
<evidence type="ECO:0000256" key="1">
    <source>
        <dbReference type="ARBA" id="ARBA00004240"/>
    </source>
</evidence>
<dbReference type="Pfam" id="PF02475">
    <property type="entry name" value="TRM5-TYW2_MTfase"/>
    <property type="match status" value="1"/>
</dbReference>
<comment type="function">
    <text evidence="17">Specifically methylates the N1 position of guanosine-37 in various cytoplasmic and mitochondrial tRNAs. Methylation is not dependent on the nature of the nucleoside 5' of the target nucleoside. This is the first step in the biosynthesis of wybutosine (yW), a modified base adjacent to the anticodon of tRNAs and required for accurate decoding.</text>
</comment>
<name>L0P7Q3_PNEJI</name>
<feature type="binding site" evidence="17">
    <location>
        <begin position="425"/>
        <end position="426"/>
    </location>
    <ligand>
        <name>S-adenosyl-L-methionine</name>
        <dbReference type="ChEBI" id="CHEBI:59789"/>
    </ligand>
</feature>
<dbReference type="PANTHER" id="PTHR23245">
    <property type="entry name" value="TRNA METHYLTRANSFERASE"/>
    <property type="match status" value="1"/>
</dbReference>
<feature type="binding site" evidence="17">
    <location>
        <position position="359"/>
    </location>
    <ligand>
        <name>S-adenosyl-L-methionine</name>
        <dbReference type="ChEBI" id="CHEBI:59789"/>
    </ligand>
</feature>
<proteinExistence type="inferred from homology"/>
<dbReference type="EC" id="2.1.1.228" evidence="17"/>
<dbReference type="HAMAP" id="MF_03152">
    <property type="entry name" value="TRM5"/>
    <property type="match status" value="1"/>
</dbReference>
<keyword evidence="8 17" id="KW-0949">S-adenosyl-L-methionine</keyword>
<keyword evidence="11" id="KW-0931">ER-Golgi transport</keyword>
<evidence type="ECO:0000256" key="17">
    <source>
        <dbReference type="HAMAP-Rule" id="MF_03152"/>
    </source>
</evidence>
<evidence type="ECO:0000256" key="7">
    <source>
        <dbReference type="ARBA" id="ARBA00022679"/>
    </source>
</evidence>
<comment type="similarity">
    <text evidence="17">Belongs to the TRM5 / TYW2 family.</text>
</comment>
<reference evidence="19 20" key="1">
    <citation type="journal article" date="2012" name="MBio">
        <title>De novo assembly of the Pneumocystis jirovecii genome from a single bronchoalveolar lavage fluid specimen from a patient.</title>
        <authorList>
            <person name="Cisse O.H."/>
            <person name="Pagni M."/>
            <person name="Hauser P.M."/>
        </authorList>
    </citation>
    <scope>NUCLEOTIDE SEQUENCE [LARGE SCALE GENOMIC DNA]</scope>
    <source>
        <strain evidence="19 20">SE8</strain>
    </source>
</reference>
<evidence type="ECO:0000313" key="19">
    <source>
        <dbReference type="EMBL" id="CCJ28406.1"/>
    </source>
</evidence>
<dbReference type="InterPro" id="IPR011012">
    <property type="entry name" value="Longin-like_dom_sf"/>
</dbReference>
<evidence type="ECO:0000256" key="12">
    <source>
        <dbReference type="ARBA" id="ARBA00023034"/>
    </source>
</evidence>
<dbReference type="GO" id="GO:0070901">
    <property type="term" value="P:mitochondrial tRNA methylation"/>
    <property type="evidence" value="ECO:0007669"/>
    <property type="project" value="UniProtKB-ARBA"/>
</dbReference>
<evidence type="ECO:0000256" key="14">
    <source>
        <dbReference type="ARBA" id="ARBA00023242"/>
    </source>
</evidence>
<organism evidence="20">
    <name type="scientific">Pneumocystis jirovecii</name>
    <name type="common">Human pneumocystis pneumonia agent</name>
    <dbReference type="NCBI Taxonomy" id="42068"/>
    <lineage>
        <taxon>Eukaryota</taxon>
        <taxon>Fungi</taxon>
        <taxon>Dikarya</taxon>
        <taxon>Ascomycota</taxon>
        <taxon>Taphrinomycotina</taxon>
        <taxon>Pneumocystomycetes</taxon>
        <taxon>Pneumocystaceae</taxon>
        <taxon>Pneumocystis</taxon>
    </lineage>
</organism>
<gene>
    <name evidence="17" type="primary">TRM5</name>
    <name evidence="19" type="ORF">PNEJI1_003193</name>
</gene>
<comment type="subcellular location">
    <subcellularLocation>
        <location evidence="1">Endoplasmic reticulum</location>
    </subcellularLocation>
    <subcellularLocation>
        <location evidence="2">Golgi apparatus</location>
    </subcellularLocation>
    <subcellularLocation>
        <location evidence="17">Mitochondrion matrix</location>
    </subcellularLocation>
    <subcellularLocation>
        <location evidence="17">Nucleus</location>
    </subcellularLocation>
    <subcellularLocation>
        <location evidence="17">Cytoplasm</location>
    </subcellularLocation>
    <text evidence="17">Predominantly in the mitochondria and in the nucleus.</text>
</comment>
<dbReference type="GO" id="GO:0005783">
    <property type="term" value="C:endoplasmic reticulum"/>
    <property type="evidence" value="ECO:0007669"/>
    <property type="project" value="UniProtKB-SubCell"/>
</dbReference>
<comment type="similarity">
    <text evidence="15">Belongs to the TRAPP small subunits family. TRAPPC4 subfamily.</text>
</comment>
<dbReference type="Gene3D" id="3.40.50.150">
    <property type="entry name" value="Vaccinia Virus protein VP39"/>
    <property type="match status" value="1"/>
</dbReference>
<evidence type="ECO:0000256" key="8">
    <source>
        <dbReference type="ARBA" id="ARBA00022691"/>
    </source>
</evidence>
<dbReference type="FunFam" id="3.30.300.110:FF:000001">
    <property type="entry name" value="tRNA (guanine(37)-N1)-methyltransferase"/>
    <property type="match status" value="1"/>
</dbReference>
<dbReference type="EMBL" id="CAKM01000067">
    <property type="protein sequence ID" value="CCJ28406.1"/>
    <property type="molecule type" value="Genomic_DNA"/>
</dbReference>
<dbReference type="AlphaFoldDB" id="L0P7Q3"/>
<keyword evidence="9 17" id="KW-0819">tRNA processing</keyword>
<comment type="caution">
    <text evidence="19">The sequence shown here is derived from an EMBL/GenBank/DDBJ whole genome shotgun (WGS) entry which is preliminary data.</text>
</comment>
<dbReference type="GO" id="GO:0002939">
    <property type="term" value="P:tRNA N1-guanine methylation"/>
    <property type="evidence" value="ECO:0007669"/>
    <property type="project" value="TreeGrafter"/>
</dbReference>
<dbReference type="Pfam" id="PF25133">
    <property type="entry name" value="TYW2_N_2"/>
    <property type="match status" value="1"/>
</dbReference>
<keyword evidence="13 17" id="KW-0496">Mitochondrion</keyword>
<protein>
    <recommendedName>
        <fullName evidence="17">tRNA (guanine(37)-N1)-methyltransferase</fullName>
        <ecNumber evidence="17">2.1.1.228</ecNumber>
    </recommendedName>
    <alternativeName>
        <fullName evidence="17">M1G-methyltransferase</fullName>
    </alternativeName>
    <alternativeName>
        <fullName evidence="17">tRNA [GM37] methyltransferase</fullName>
    </alternativeName>
    <alternativeName>
        <fullName evidence="17">tRNA methyltransferase 5</fullName>
    </alternativeName>
</protein>
<keyword evidence="7 17" id="KW-0808">Transferase</keyword>
<dbReference type="FunFam" id="3.30.450.70:FF:000007">
    <property type="entry name" value="Putative sybindin-like family protein"/>
    <property type="match status" value="1"/>
</dbReference>
<dbReference type="GO" id="GO:0005794">
    <property type="term" value="C:Golgi apparatus"/>
    <property type="evidence" value="ECO:0007669"/>
    <property type="project" value="UniProtKB-SubCell"/>
</dbReference>
<dbReference type="InterPro" id="IPR056744">
    <property type="entry name" value="TRM5/TYW2-like_N"/>
</dbReference>
<dbReference type="GO" id="GO:0030008">
    <property type="term" value="C:TRAPP complex"/>
    <property type="evidence" value="ECO:0007669"/>
    <property type="project" value="InterPro"/>
</dbReference>
<keyword evidence="6 17" id="KW-0489">Methyltransferase</keyword>
<dbReference type="GO" id="GO:0048193">
    <property type="term" value="P:Golgi vesicle transport"/>
    <property type="evidence" value="ECO:0007669"/>
    <property type="project" value="UniProtKB-ARBA"/>
</dbReference>
<evidence type="ECO:0000256" key="4">
    <source>
        <dbReference type="ARBA" id="ARBA00022448"/>
    </source>
</evidence>
<evidence type="ECO:0000256" key="11">
    <source>
        <dbReference type="ARBA" id="ARBA00022892"/>
    </source>
</evidence>
<accession>L0P7Q3</accession>
<dbReference type="Gene3D" id="3.30.450.70">
    <property type="match status" value="1"/>
</dbReference>
<dbReference type="SUPFAM" id="SSF53335">
    <property type="entry name" value="S-adenosyl-L-methionine-dependent methyltransferases"/>
    <property type="match status" value="1"/>
</dbReference>
<dbReference type="InterPro" id="IPR025792">
    <property type="entry name" value="tRNA_Gua_MeTrfase_euk"/>
</dbReference>
<dbReference type="Gene3D" id="3.30.300.110">
    <property type="entry name" value="Met-10+ protein-like domains"/>
    <property type="match status" value="1"/>
</dbReference>
<dbReference type="InterPro" id="IPR029063">
    <property type="entry name" value="SAM-dependent_MTases_sf"/>
</dbReference>
<evidence type="ECO:0000256" key="9">
    <source>
        <dbReference type="ARBA" id="ARBA00022694"/>
    </source>
</evidence>
<dbReference type="GO" id="GO:0052906">
    <property type="term" value="F:tRNA (guanine(37)-N1)-methyltransferase activity"/>
    <property type="evidence" value="ECO:0007669"/>
    <property type="project" value="UniProtKB-UniRule"/>
</dbReference>
<evidence type="ECO:0000256" key="15">
    <source>
        <dbReference type="ARBA" id="ARBA00038179"/>
    </source>
</evidence>
<dbReference type="PANTHER" id="PTHR23245:SF36">
    <property type="entry name" value="TRNA (GUANINE(37)-N1)-METHYLTRANSFERASE"/>
    <property type="match status" value="1"/>
</dbReference>
<evidence type="ECO:0000259" key="18">
    <source>
        <dbReference type="PROSITE" id="PS51684"/>
    </source>
</evidence>